<sequence>MLSRGTLVCNAFQSKESRKQYNVVCYDENPSLRIPIRHHVTKRSRLSIFDNVNIIQCFANGANIKDIAGEFKNVFRNKLQRYLHDDTDLNPSFRHARYR</sequence>
<comment type="caution">
    <text evidence="1">The sequence shown here is derived from an EMBL/GenBank/DDBJ whole genome shotgun (WGS) entry which is preliminary data.</text>
</comment>
<evidence type="ECO:0000313" key="1">
    <source>
        <dbReference type="EMBL" id="KAJ4444233.1"/>
    </source>
</evidence>
<keyword evidence="2" id="KW-1185">Reference proteome</keyword>
<proteinExistence type="predicted"/>
<reference evidence="1 2" key="1">
    <citation type="journal article" date="2022" name="Allergy">
        <title>Genome assembly and annotation of Periplaneta americana reveal a comprehensive cockroach allergen profile.</title>
        <authorList>
            <person name="Wang L."/>
            <person name="Xiong Q."/>
            <person name="Saelim N."/>
            <person name="Wang L."/>
            <person name="Nong W."/>
            <person name="Wan A.T."/>
            <person name="Shi M."/>
            <person name="Liu X."/>
            <person name="Cao Q."/>
            <person name="Hui J.H.L."/>
            <person name="Sookrung N."/>
            <person name="Leung T.F."/>
            <person name="Tungtrongchitr A."/>
            <person name="Tsui S.K.W."/>
        </authorList>
    </citation>
    <scope>NUCLEOTIDE SEQUENCE [LARGE SCALE GENOMIC DNA]</scope>
    <source>
        <strain evidence="1">PWHHKU_190912</strain>
    </source>
</reference>
<dbReference type="EMBL" id="JAJSOF020000011">
    <property type="protein sequence ID" value="KAJ4444233.1"/>
    <property type="molecule type" value="Genomic_DNA"/>
</dbReference>
<gene>
    <name evidence="1" type="ORF">ANN_06024</name>
</gene>
<dbReference type="Proteomes" id="UP001148838">
    <property type="component" value="Unassembled WGS sequence"/>
</dbReference>
<evidence type="ECO:0000313" key="2">
    <source>
        <dbReference type="Proteomes" id="UP001148838"/>
    </source>
</evidence>
<name>A0ABQ8TDB9_PERAM</name>
<organism evidence="1 2">
    <name type="scientific">Periplaneta americana</name>
    <name type="common">American cockroach</name>
    <name type="synonym">Blatta americana</name>
    <dbReference type="NCBI Taxonomy" id="6978"/>
    <lineage>
        <taxon>Eukaryota</taxon>
        <taxon>Metazoa</taxon>
        <taxon>Ecdysozoa</taxon>
        <taxon>Arthropoda</taxon>
        <taxon>Hexapoda</taxon>
        <taxon>Insecta</taxon>
        <taxon>Pterygota</taxon>
        <taxon>Neoptera</taxon>
        <taxon>Polyneoptera</taxon>
        <taxon>Dictyoptera</taxon>
        <taxon>Blattodea</taxon>
        <taxon>Blattoidea</taxon>
        <taxon>Blattidae</taxon>
        <taxon>Blattinae</taxon>
        <taxon>Periplaneta</taxon>
    </lineage>
</organism>
<protein>
    <submittedName>
        <fullName evidence="1">Uncharacterized protein</fullName>
    </submittedName>
</protein>
<accession>A0ABQ8TDB9</accession>